<keyword evidence="8" id="KW-1185">Reference proteome</keyword>
<dbReference type="PANTHER" id="PTHR23507:SF1">
    <property type="entry name" value="FI18259P1-RELATED"/>
    <property type="match status" value="1"/>
</dbReference>
<evidence type="ECO:0000256" key="2">
    <source>
        <dbReference type="ARBA" id="ARBA00022692"/>
    </source>
</evidence>
<feature type="transmembrane region" description="Helical" evidence="6">
    <location>
        <begin position="101"/>
        <end position="124"/>
    </location>
</feature>
<keyword evidence="4 6" id="KW-0472">Membrane</keyword>
<accession>A0ABR3A247</accession>
<organism evidence="7 8">
    <name type="scientific">Marasmius tenuissimus</name>
    <dbReference type="NCBI Taxonomy" id="585030"/>
    <lineage>
        <taxon>Eukaryota</taxon>
        <taxon>Fungi</taxon>
        <taxon>Dikarya</taxon>
        <taxon>Basidiomycota</taxon>
        <taxon>Agaricomycotina</taxon>
        <taxon>Agaricomycetes</taxon>
        <taxon>Agaricomycetidae</taxon>
        <taxon>Agaricales</taxon>
        <taxon>Marasmiineae</taxon>
        <taxon>Marasmiaceae</taxon>
        <taxon>Marasmius</taxon>
    </lineage>
</organism>
<protein>
    <submittedName>
        <fullName evidence="7">Uncharacterized protein</fullName>
    </submittedName>
</protein>
<dbReference type="SUPFAM" id="SSF103473">
    <property type="entry name" value="MFS general substrate transporter"/>
    <property type="match status" value="1"/>
</dbReference>
<name>A0ABR3A247_9AGAR</name>
<evidence type="ECO:0000313" key="8">
    <source>
        <dbReference type="Proteomes" id="UP001437256"/>
    </source>
</evidence>
<keyword evidence="2 6" id="KW-0812">Transmembrane</keyword>
<dbReference type="Proteomes" id="UP001437256">
    <property type="component" value="Unassembled WGS sequence"/>
</dbReference>
<dbReference type="InterPro" id="IPR011701">
    <property type="entry name" value="MFS"/>
</dbReference>
<feature type="transmembrane region" description="Helical" evidence="6">
    <location>
        <begin position="479"/>
        <end position="500"/>
    </location>
</feature>
<dbReference type="InterPro" id="IPR036259">
    <property type="entry name" value="MFS_trans_sf"/>
</dbReference>
<evidence type="ECO:0000256" key="4">
    <source>
        <dbReference type="ARBA" id="ARBA00023136"/>
    </source>
</evidence>
<feature type="transmembrane region" description="Helical" evidence="6">
    <location>
        <begin position="200"/>
        <end position="220"/>
    </location>
</feature>
<comment type="caution">
    <text evidence="7">The sequence shown here is derived from an EMBL/GenBank/DDBJ whole genome shotgun (WGS) entry which is preliminary data.</text>
</comment>
<evidence type="ECO:0000256" key="1">
    <source>
        <dbReference type="ARBA" id="ARBA00004141"/>
    </source>
</evidence>
<feature type="transmembrane region" description="Helical" evidence="6">
    <location>
        <begin position="232"/>
        <end position="252"/>
    </location>
</feature>
<proteinExistence type="predicted"/>
<feature type="region of interest" description="Disordered" evidence="5">
    <location>
        <begin position="1"/>
        <end position="21"/>
    </location>
</feature>
<feature type="transmembrane region" description="Helical" evidence="6">
    <location>
        <begin position="163"/>
        <end position="188"/>
    </location>
</feature>
<evidence type="ECO:0000256" key="6">
    <source>
        <dbReference type="SAM" id="Phobius"/>
    </source>
</evidence>
<feature type="transmembrane region" description="Helical" evidence="6">
    <location>
        <begin position="317"/>
        <end position="342"/>
    </location>
</feature>
<evidence type="ECO:0000256" key="5">
    <source>
        <dbReference type="SAM" id="MobiDB-lite"/>
    </source>
</evidence>
<reference evidence="7 8" key="1">
    <citation type="submission" date="2024-05" db="EMBL/GenBank/DDBJ databases">
        <title>A draft genome resource for the thread blight pathogen Marasmius tenuissimus strain MS-2.</title>
        <authorList>
            <person name="Yulfo-Soto G.E."/>
            <person name="Baruah I.K."/>
            <person name="Amoako-Attah I."/>
            <person name="Bukari Y."/>
            <person name="Meinhardt L.W."/>
            <person name="Bailey B.A."/>
            <person name="Cohen S.P."/>
        </authorList>
    </citation>
    <scope>NUCLEOTIDE SEQUENCE [LARGE SCALE GENOMIC DNA]</scope>
    <source>
        <strain evidence="7 8">MS-2</strain>
    </source>
</reference>
<feature type="transmembrane region" description="Helical" evidence="6">
    <location>
        <begin position="354"/>
        <end position="376"/>
    </location>
</feature>
<dbReference type="EMBL" id="JBBXMP010000029">
    <property type="protein sequence ID" value="KAL0067104.1"/>
    <property type="molecule type" value="Genomic_DNA"/>
</dbReference>
<evidence type="ECO:0000256" key="3">
    <source>
        <dbReference type="ARBA" id="ARBA00022989"/>
    </source>
</evidence>
<dbReference type="Pfam" id="PF07690">
    <property type="entry name" value="MFS_1"/>
    <property type="match status" value="2"/>
</dbReference>
<dbReference type="PANTHER" id="PTHR23507">
    <property type="entry name" value="ZGC:174356"/>
    <property type="match status" value="1"/>
</dbReference>
<comment type="subcellular location">
    <subcellularLocation>
        <location evidence="1">Membrane</location>
        <topology evidence="1">Multi-pass membrane protein</topology>
    </subcellularLocation>
</comment>
<keyword evidence="3 6" id="KW-1133">Transmembrane helix</keyword>
<gene>
    <name evidence="7" type="ORF">AAF712_005891</name>
</gene>
<dbReference type="Gene3D" id="1.20.1250.20">
    <property type="entry name" value="MFS general substrate transporter like domains"/>
    <property type="match status" value="1"/>
</dbReference>
<evidence type="ECO:0000313" key="7">
    <source>
        <dbReference type="EMBL" id="KAL0067104.1"/>
    </source>
</evidence>
<feature type="transmembrane region" description="Helical" evidence="6">
    <location>
        <begin position="506"/>
        <end position="525"/>
    </location>
</feature>
<feature type="transmembrane region" description="Helical" evidence="6">
    <location>
        <begin position="136"/>
        <end position="157"/>
    </location>
</feature>
<sequence length="537" mass="59385">MSQGETRPLLGTENDRTNDSGGGIGARVRALWSTVRHSPVAAIIPVALAARLSAQLPQTTVIYIIQQIVCRQWYEINDPQKIPMGGAMPDELCAAKGPQEWYTIVVTVTGIAAGLGSIIGYQVVNYIASRYGRKPAMLGVITMSLSANLFLVTSPYMNSFMEIVWLILWLLTDALSNTFLMTFLVNLYIIDLVNAEARSIMLSTMNGLATIGDTISYTAGGNITTYTHEVFLVFYISVSLDTLASLYVLFILPESFTKDKRDELQRERAEETSQHVAEMSHLPRRKRIVKRLASYLGPFKILKPTFNERRGRRNWRLLISSAHVFIAFLGAGYSGFAMVIFLTSKYNYKPADTGYALALFALSGTITLTFIIPFVFKILRPFYRRSDTRQGREQSQSEENDASTASGASDRLDVHVTMFSWFLEGIGLLLVSHTTTRLGQYASIVVVGCSAARNPVFRSLVAASVEPLKQGEALAAIEMVASVGMFISPILMGSILTSTITTMPTLVFWVNFGIVSVAASILLLVRDSDRYQKPHEE</sequence>